<name>A0A1B0C8Z6_LUTLO</name>
<keyword evidence="3" id="KW-0131">Cell cycle</keyword>
<evidence type="ECO:0000313" key="6">
    <source>
        <dbReference type="EMBL" id="MBC1170946.1"/>
    </source>
</evidence>
<dbReference type="EMBL" id="AJWK01001654">
    <property type="status" value="NOT_ANNOTATED_CDS"/>
    <property type="molecule type" value="Genomic_DNA"/>
</dbReference>
<dbReference type="InterPro" id="IPR048258">
    <property type="entry name" value="Cyclins_cyclin-box"/>
</dbReference>
<evidence type="ECO:0000256" key="2">
    <source>
        <dbReference type="ARBA" id="ARBA00023127"/>
    </source>
</evidence>
<sequence>MFNKADKADRKLLVKNEVSPRPTRCAVLRELSNRVPQSSSTSLGEAQRKLPSYLKNVKPRVNTFWKKEEFPGKISRTIGKPTKVRKVPNMEKAASLAQPETNRQIERSAVEEFETDASECHSNNLLNDVIDIDARDEDSLIHMTEYVKDIFNYIVELEKKFLIEKEYMAKHEDLTPRMRSILVDWINKVHYQFRFVPETYYICVGLIDRYLQQRKKLSRKLLQLVGITALLLASKKLPSYLKNVKPRVNTFWKKEEFPGKISRTIGKPTKGKNLPGSMTNVAIVKPFVARKVSNMEKAASLAQPETNRQIERSAVEEFASDASECHSNNLLSDVIDIDAGDENSLIHLTEYVKDIFNYFVELEKKFPIEKEYMAKHEDLTPRMRSILVDWINKVHYQFRFVPETYYICVGLIDRYLQQRKKLSRKLLQLVGITALLLASKYEEMRPPSIHDFFH</sequence>
<protein>
    <submittedName>
        <fullName evidence="6">Putative cyclin b</fullName>
    </submittedName>
</protein>
<evidence type="ECO:0000256" key="3">
    <source>
        <dbReference type="ARBA" id="ARBA00023306"/>
    </source>
</evidence>
<dbReference type="EMBL" id="AJWK01001653">
    <property type="status" value="NOT_ANNOTATED_CDS"/>
    <property type="molecule type" value="Genomic_DNA"/>
</dbReference>
<evidence type="ECO:0000256" key="1">
    <source>
        <dbReference type="ARBA" id="ARBA00022618"/>
    </source>
</evidence>
<reference evidence="8" key="1">
    <citation type="submission" date="2012-05" db="EMBL/GenBank/DDBJ databases">
        <title>Whole Genome Assembly of Lutzomyia longipalpis.</title>
        <authorList>
            <person name="Richards S."/>
            <person name="Qu C."/>
            <person name="Dillon R."/>
            <person name="Worley K."/>
            <person name="Scherer S."/>
            <person name="Batterton M."/>
            <person name="Taylor A."/>
            <person name="Hawes A."/>
            <person name="Hernandez B."/>
            <person name="Kovar C."/>
            <person name="Mandapat C."/>
            <person name="Pham C."/>
            <person name="Qu C."/>
            <person name="Jing C."/>
            <person name="Bess C."/>
            <person name="Bandaranaike D."/>
            <person name="Ngo D."/>
            <person name="Ongeri F."/>
            <person name="Arias F."/>
            <person name="Lara F."/>
            <person name="Weissenberger G."/>
            <person name="Kamau G."/>
            <person name="Han H."/>
            <person name="Shen H."/>
            <person name="Dinh H."/>
            <person name="Khalil I."/>
            <person name="Jones J."/>
            <person name="Shafer J."/>
            <person name="Jayaseelan J."/>
            <person name="Quiroz J."/>
            <person name="Blankenburg K."/>
            <person name="Nguyen L."/>
            <person name="Jackson L."/>
            <person name="Francisco L."/>
            <person name="Tang L.-Y."/>
            <person name="Pu L.-L."/>
            <person name="Perales L."/>
            <person name="Lorensuhewa L."/>
            <person name="Munidasa M."/>
            <person name="Coyle M."/>
            <person name="Taylor M."/>
            <person name="Puazo M."/>
            <person name="Firestine M."/>
            <person name="Scheel M."/>
            <person name="Javaid M."/>
            <person name="Wang M."/>
            <person name="Li M."/>
            <person name="Tabassum N."/>
            <person name="Saada N."/>
            <person name="Osuji N."/>
            <person name="Aqrawi P."/>
            <person name="Fu Q."/>
            <person name="Thornton R."/>
            <person name="Raj R."/>
            <person name="Goodspeed R."/>
            <person name="Mata R."/>
            <person name="Najjar R."/>
            <person name="Gubbala S."/>
            <person name="Lee S."/>
            <person name="Denson S."/>
            <person name="Patil S."/>
            <person name="Macmil S."/>
            <person name="Qi S."/>
            <person name="Matskevitch T."/>
            <person name="Palculict T."/>
            <person name="Mathew T."/>
            <person name="Vee V."/>
            <person name="Velamala V."/>
            <person name="Korchina V."/>
            <person name="Cai W."/>
            <person name="Liu W."/>
            <person name="Dai W."/>
            <person name="Zou X."/>
            <person name="Zhu Y."/>
            <person name="Zhang Y."/>
            <person name="Wu Y.-Q."/>
            <person name="Xin Y."/>
            <person name="Nazarath L."/>
            <person name="Kovar C."/>
            <person name="Han Y."/>
            <person name="Muzny D."/>
            <person name="Gibbs R."/>
        </authorList>
    </citation>
    <scope>NUCLEOTIDE SEQUENCE [LARGE SCALE GENOMIC DNA]</scope>
    <source>
        <strain evidence="8">Jacobina</strain>
    </source>
</reference>
<dbReference type="Pfam" id="PF00134">
    <property type="entry name" value="Cyclin_N"/>
    <property type="match status" value="2"/>
</dbReference>
<dbReference type="Gene3D" id="1.10.472.10">
    <property type="entry name" value="Cyclin-like"/>
    <property type="match status" value="4"/>
</dbReference>
<dbReference type="SMART" id="SM00385">
    <property type="entry name" value="CYCLIN"/>
    <property type="match status" value="2"/>
</dbReference>
<feature type="domain" description="Cyclin-like" evidence="5">
    <location>
        <begin position="184"/>
        <end position="267"/>
    </location>
</feature>
<dbReference type="InterPro" id="IPR039361">
    <property type="entry name" value="Cyclin"/>
</dbReference>
<comment type="similarity">
    <text evidence="4">Belongs to the cyclin family.</text>
</comment>
<dbReference type="Proteomes" id="UP000092461">
    <property type="component" value="Unassembled WGS sequence"/>
</dbReference>
<evidence type="ECO:0000313" key="7">
    <source>
        <dbReference type="EnsemblMetazoa" id="LLOJ000418-PA"/>
    </source>
</evidence>
<proteinExistence type="inferred from homology"/>
<dbReference type="GO" id="GO:0051301">
    <property type="term" value="P:cell division"/>
    <property type="evidence" value="ECO:0007669"/>
    <property type="project" value="UniProtKB-KW"/>
</dbReference>
<dbReference type="EnsemblMetazoa" id="LLOJ000418-RA">
    <property type="protein sequence ID" value="LLOJ000418-PA"/>
    <property type="gene ID" value="LLOJ000418"/>
</dbReference>
<dbReference type="EMBL" id="AJWK01001656">
    <property type="status" value="NOT_ANNOTATED_CDS"/>
    <property type="molecule type" value="Genomic_DNA"/>
</dbReference>
<dbReference type="AlphaFoldDB" id="A0A1B0C8Z6"/>
<keyword evidence="1" id="KW-0132">Cell division</keyword>
<dbReference type="InterPro" id="IPR013763">
    <property type="entry name" value="Cyclin-like_dom"/>
</dbReference>
<keyword evidence="2 4" id="KW-0195">Cyclin</keyword>
<organism evidence="7 8">
    <name type="scientific">Lutzomyia longipalpis</name>
    <name type="common">Sand fly</name>
    <dbReference type="NCBI Taxonomy" id="7200"/>
    <lineage>
        <taxon>Eukaryota</taxon>
        <taxon>Metazoa</taxon>
        <taxon>Ecdysozoa</taxon>
        <taxon>Arthropoda</taxon>
        <taxon>Hexapoda</taxon>
        <taxon>Insecta</taxon>
        <taxon>Pterygota</taxon>
        <taxon>Neoptera</taxon>
        <taxon>Endopterygota</taxon>
        <taxon>Diptera</taxon>
        <taxon>Nematocera</taxon>
        <taxon>Psychodoidea</taxon>
        <taxon>Psychodidae</taxon>
        <taxon>Lutzomyia</taxon>
        <taxon>Lutzomyia</taxon>
    </lineage>
</organism>
<feature type="domain" description="Cyclin-like" evidence="5">
    <location>
        <begin position="389"/>
        <end position="454"/>
    </location>
</feature>
<dbReference type="InterPro" id="IPR006671">
    <property type="entry name" value="Cyclin_N"/>
</dbReference>
<dbReference type="FunFam" id="1.10.472.10:FF:000001">
    <property type="entry name" value="G2/mitotic-specific cyclin"/>
    <property type="match status" value="2"/>
</dbReference>
<keyword evidence="8" id="KW-1185">Reference proteome</keyword>
<accession>A0A1B0C8Z6</accession>
<dbReference type="VEuPathDB" id="VectorBase:LLONM1_004927"/>
<evidence type="ECO:0000313" key="8">
    <source>
        <dbReference type="Proteomes" id="UP000092461"/>
    </source>
</evidence>
<evidence type="ECO:0000259" key="5">
    <source>
        <dbReference type="SMART" id="SM00385"/>
    </source>
</evidence>
<dbReference type="PROSITE" id="PS00292">
    <property type="entry name" value="CYCLINS"/>
    <property type="match status" value="2"/>
</dbReference>
<dbReference type="PANTHER" id="PTHR10177">
    <property type="entry name" value="CYCLINS"/>
    <property type="match status" value="1"/>
</dbReference>
<dbReference type="VEuPathDB" id="VectorBase:LLOJ000418"/>
<dbReference type="EMBL" id="AJWK01001655">
    <property type="status" value="NOT_ANNOTATED_CDS"/>
    <property type="molecule type" value="Genomic_DNA"/>
</dbReference>
<reference evidence="6" key="2">
    <citation type="journal article" date="2020" name="BMC">
        <title>Leishmania infection induces a limited differential gene expression in the sand fly midgut.</title>
        <authorList>
            <person name="Coutinho-Abreu I.V."/>
            <person name="Serafim T.D."/>
            <person name="Meneses C."/>
            <person name="Kamhawi S."/>
            <person name="Oliveira F."/>
            <person name="Valenzuela J.G."/>
        </authorList>
    </citation>
    <scope>NUCLEOTIDE SEQUENCE</scope>
    <source>
        <strain evidence="6">Jacobina</strain>
        <tissue evidence="6">Midgut</tissue>
    </source>
</reference>
<dbReference type="SUPFAM" id="SSF47954">
    <property type="entry name" value="Cyclin-like"/>
    <property type="match status" value="2"/>
</dbReference>
<evidence type="ECO:0000256" key="4">
    <source>
        <dbReference type="RuleBase" id="RU000383"/>
    </source>
</evidence>
<reference evidence="7" key="3">
    <citation type="submission" date="2020-05" db="UniProtKB">
        <authorList>
            <consortium name="EnsemblMetazoa"/>
        </authorList>
    </citation>
    <scope>IDENTIFICATION</scope>
    <source>
        <strain evidence="7">Jacobina</strain>
    </source>
</reference>
<dbReference type="InterPro" id="IPR036915">
    <property type="entry name" value="Cyclin-like_sf"/>
</dbReference>
<dbReference type="EMBL" id="GITU01002243">
    <property type="protein sequence ID" value="MBC1170946.1"/>
    <property type="molecule type" value="Transcribed_RNA"/>
</dbReference>
<dbReference type="GO" id="GO:0005634">
    <property type="term" value="C:nucleus"/>
    <property type="evidence" value="ECO:0007669"/>
    <property type="project" value="UniProtKB-ARBA"/>
</dbReference>
<dbReference type="GO" id="GO:0000278">
    <property type="term" value="P:mitotic cell cycle"/>
    <property type="evidence" value="ECO:0007669"/>
    <property type="project" value="UniProtKB-ARBA"/>
</dbReference>